<comment type="caution">
    <text evidence="1">The sequence shown here is derived from an EMBL/GenBank/DDBJ whole genome shotgun (WGS) entry which is preliminary data.</text>
</comment>
<name>A0ACC3NXN7_9PEZI</name>
<dbReference type="Proteomes" id="UP001281147">
    <property type="component" value="Unassembled WGS sequence"/>
</dbReference>
<evidence type="ECO:0000313" key="2">
    <source>
        <dbReference type="Proteomes" id="UP001281147"/>
    </source>
</evidence>
<reference evidence="1" key="1">
    <citation type="submission" date="2023-07" db="EMBL/GenBank/DDBJ databases">
        <title>Black Yeasts Isolated from many extreme environments.</title>
        <authorList>
            <person name="Coleine C."/>
            <person name="Stajich J.E."/>
            <person name="Selbmann L."/>
        </authorList>
    </citation>
    <scope>NUCLEOTIDE SEQUENCE</scope>
    <source>
        <strain evidence="1">CCFEE 5714</strain>
    </source>
</reference>
<organism evidence="1 2">
    <name type="scientific">Vermiconidia calcicola</name>
    <dbReference type="NCBI Taxonomy" id="1690605"/>
    <lineage>
        <taxon>Eukaryota</taxon>
        <taxon>Fungi</taxon>
        <taxon>Dikarya</taxon>
        <taxon>Ascomycota</taxon>
        <taxon>Pezizomycotina</taxon>
        <taxon>Dothideomycetes</taxon>
        <taxon>Dothideomycetidae</taxon>
        <taxon>Mycosphaerellales</taxon>
        <taxon>Extremaceae</taxon>
        <taxon>Vermiconidia</taxon>
    </lineage>
</organism>
<proteinExistence type="predicted"/>
<sequence length="119" mass="13052">MTEKYGYEEEIGGEDDGLDATAFNSRDHYAMERMGKKQVLMRRFRAMSTFTFNAMATSVGEFGVFSNSQGLFAGGRAGLIRTTIICASSFLPIVLSTAEMPSIAPTARGQYHWVFGLCA</sequence>
<accession>A0ACC3NXN7</accession>
<gene>
    <name evidence="1" type="ORF">LTR37_000889</name>
</gene>
<evidence type="ECO:0000313" key="1">
    <source>
        <dbReference type="EMBL" id="KAK3724841.1"/>
    </source>
</evidence>
<protein>
    <submittedName>
        <fullName evidence="1">Uncharacterized protein</fullName>
    </submittedName>
</protein>
<keyword evidence="2" id="KW-1185">Reference proteome</keyword>
<dbReference type="EMBL" id="JAUTXU010000004">
    <property type="protein sequence ID" value="KAK3724841.1"/>
    <property type="molecule type" value="Genomic_DNA"/>
</dbReference>